<keyword evidence="1" id="KW-0472">Membrane</keyword>
<evidence type="ECO:0000313" key="3">
    <source>
        <dbReference type="Proteomes" id="UP000465622"/>
    </source>
</evidence>
<sequence length="150" mass="15680">MRISFVVRPVRRIAPAVVPLTSWPIGLLVAAWLVPGVSLSAFGFTLATVAFLVAQTVLSLAALRLPHQYASLFLGGTGLALTIVALILASIPTRGIIIDGTAAWLATTVLAWLVTTIGAIALPGLLIGDGVQESEDPGPYQDSTPRQSRL</sequence>
<keyword evidence="1" id="KW-0812">Transmembrane</keyword>
<accession>A0ABM7HRU0</accession>
<evidence type="ECO:0000256" key="1">
    <source>
        <dbReference type="SAM" id="Phobius"/>
    </source>
</evidence>
<dbReference type="Proteomes" id="UP000465622">
    <property type="component" value="Chromosome"/>
</dbReference>
<organism evidence="2 3">
    <name type="scientific">Mycolicibacterium mageritense</name>
    <name type="common">Mycobacterium mageritense</name>
    <dbReference type="NCBI Taxonomy" id="53462"/>
    <lineage>
        <taxon>Bacteria</taxon>
        <taxon>Bacillati</taxon>
        <taxon>Actinomycetota</taxon>
        <taxon>Actinomycetes</taxon>
        <taxon>Mycobacteriales</taxon>
        <taxon>Mycobacteriaceae</taxon>
        <taxon>Mycolicibacterium</taxon>
    </lineage>
</organism>
<protein>
    <recommendedName>
        <fullName evidence="4">Phage holin family protein</fullName>
    </recommendedName>
</protein>
<feature type="transmembrane region" description="Helical" evidence="1">
    <location>
        <begin position="40"/>
        <end position="63"/>
    </location>
</feature>
<dbReference type="EMBL" id="AP022567">
    <property type="protein sequence ID" value="BBX33267.1"/>
    <property type="molecule type" value="Genomic_DNA"/>
</dbReference>
<keyword evidence="1" id="KW-1133">Transmembrane helix</keyword>
<proteinExistence type="predicted"/>
<feature type="transmembrane region" description="Helical" evidence="1">
    <location>
        <begin position="103"/>
        <end position="127"/>
    </location>
</feature>
<feature type="transmembrane region" description="Helical" evidence="1">
    <location>
        <begin position="70"/>
        <end position="91"/>
    </location>
</feature>
<evidence type="ECO:0000313" key="2">
    <source>
        <dbReference type="EMBL" id="BBX33267.1"/>
    </source>
</evidence>
<reference evidence="2 3" key="1">
    <citation type="journal article" date="2019" name="Emerg. Microbes Infect.">
        <title>Comprehensive subspecies identification of 175 nontuberculous mycobacteria species based on 7547 genomic profiles.</title>
        <authorList>
            <person name="Matsumoto Y."/>
            <person name="Kinjo T."/>
            <person name="Motooka D."/>
            <person name="Nabeya D."/>
            <person name="Jung N."/>
            <person name="Uechi K."/>
            <person name="Horii T."/>
            <person name="Iida T."/>
            <person name="Fujita J."/>
            <person name="Nakamura S."/>
        </authorList>
    </citation>
    <scope>NUCLEOTIDE SEQUENCE [LARGE SCALE GENOMIC DNA]</scope>
    <source>
        <strain evidence="2 3">JCM 12375</strain>
    </source>
</reference>
<evidence type="ECO:0008006" key="4">
    <source>
        <dbReference type="Google" id="ProtNLM"/>
    </source>
</evidence>
<name>A0ABM7HRU0_MYCME</name>
<gene>
    <name evidence="2" type="ORF">MMAGJ_25490</name>
</gene>
<keyword evidence="3" id="KW-1185">Reference proteome</keyword>
<feature type="transmembrane region" description="Helical" evidence="1">
    <location>
        <begin position="12"/>
        <end position="34"/>
    </location>
</feature>